<evidence type="ECO:0000313" key="3">
    <source>
        <dbReference type="Proteomes" id="UP000245783"/>
    </source>
</evidence>
<feature type="compositionally biased region" description="Low complexity" evidence="1">
    <location>
        <begin position="337"/>
        <end position="350"/>
    </location>
</feature>
<protein>
    <submittedName>
        <fullName evidence="2">Uncharacterized protein</fullName>
    </submittedName>
</protein>
<evidence type="ECO:0000256" key="1">
    <source>
        <dbReference type="SAM" id="MobiDB-lite"/>
    </source>
</evidence>
<feature type="compositionally biased region" description="Basic and acidic residues" evidence="1">
    <location>
        <begin position="127"/>
        <end position="147"/>
    </location>
</feature>
<proteinExistence type="predicted"/>
<evidence type="ECO:0000313" key="2">
    <source>
        <dbReference type="EMBL" id="PWN43646.1"/>
    </source>
</evidence>
<reference evidence="2 3" key="1">
    <citation type="journal article" date="2018" name="Mol. Biol. Evol.">
        <title>Broad Genomic Sampling Reveals a Smut Pathogenic Ancestry of the Fungal Clade Ustilaginomycotina.</title>
        <authorList>
            <person name="Kijpornyongpan T."/>
            <person name="Mondo S.J."/>
            <person name="Barry K."/>
            <person name="Sandor L."/>
            <person name="Lee J."/>
            <person name="Lipzen A."/>
            <person name="Pangilinan J."/>
            <person name="LaButti K."/>
            <person name="Hainaut M."/>
            <person name="Henrissat B."/>
            <person name="Grigoriev I.V."/>
            <person name="Spatafora J.W."/>
            <person name="Aime M.C."/>
        </authorList>
    </citation>
    <scope>NUCLEOTIDE SEQUENCE [LARGE SCALE GENOMIC DNA]</scope>
    <source>
        <strain evidence="2 3">MCA 4658</strain>
    </source>
</reference>
<feature type="region of interest" description="Disordered" evidence="1">
    <location>
        <begin position="1"/>
        <end position="28"/>
    </location>
</feature>
<feature type="region of interest" description="Disordered" evidence="1">
    <location>
        <begin position="312"/>
        <end position="350"/>
    </location>
</feature>
<feature type="compositionally biased region" description="Low complexity" evidence="1">
    <location>
        <begin position="158"/>
        <end position="167"/>
    </location>
</feature>
<dbReference type="RefSeq" id="XP_025370806.1">
    <property type="nucleotide sequence ID" value="XM_025513590.1"/>
</dbReference>
<sequence>MPLPKPGPPKPRGKLLLGEGTPQTKSKHRRILRSLGVDNDLIWEAVPGNKGKARSLGCRRGEPCSLAKTTLIFEKQRAAAVENIRRYGIAARWKGPAAKRLEDALGRSAPSPMPSASGSASASRPSHIAETDQHLGHKGNQSEEHVGSSRNTGPPPITTSSAPPSSKGSGGSPRVAEGVTAKTFASSSSNSDATLRRPDPSVARHLSTQLPTLSQSASSSTHNGRASLRSGASSPLEQSPLQEKPPGADDDRHATNGLQSTRAAQRDRLVHPRVPDKHSQTSTLGHFVDPGHSSAPPKTVHPLDMLLEAARFVERRPTPRSSSSIAASGNQNEGTKRPSSISSPSRRVSG</sequence>
<gene>
    <name evidence="2" type="ORF">IE81DRAFT_322293</name>
</gene>
<feature type="compositionally biased region" description="Polar residues" evidence="1">
    <location>
        <begin position="319"/>
        <end position="333"/>
    </location>
</feature>
<keyword evidence="3" id="KW-1185">Reference proteome</keyword>
<feature type="compositionally biased region" description="Polar residues" evidence="1">
    <location>
        <begin position="206"/>
        <end position="241"/>
    </location>
</feature>
<feature type="compositionally biased region" description="Low complexity" evidence="1">
    <location>
        <begin position="106"/>
        <end position="126"/>
    </location>
</feature>
<feature type="compositionally biased region" description="Pro residues" evidence="1">
    <location>
        <begin position="1"/>
        <end position="10"/>
    </location>
</feature>
<dbReference type="GeneID" id="37035460"/>
<organism evidence="2 3">
    <name type="scientific">Ceraceosorus guamensis</name>
    <dbReference type="NCBI Taxonomy" id="1522189"/>
    <lineage>
        <taxon>Eukaryota</taxon>
        <taxon>Fungi</taxon>
        <taxon>Dikarya</taxon>
        <taxon>Basidiomycota</taxon>
        <taxon>Ustilaginomycotina</taxon>
        <taxon>Exobasidiomycetes</taxon>
        <taxon>Ceraceosorales</taxon>
        <taxon>Ceraceosoraceae</taxon>
        <taxon>Ceraceosorus</taxon>
    </lineage>
</organism>
<feature type="region of interest" description="Disordered" evidence="1">
    <location>
        <begin position="105"/>
        <end position="300"/>
    </location>
</feature>
<feature type="compositionally biased region" description="Polar residues" evidence="1">
    <location>
        <begin position="183"/>
        <end position="193"/>
    </location>
</feature>
<dbReference type="AlphaFoldDB" id="A0A316W1B8"/>
<feature type="compositionally biased region" description="Basic and acidic residues" evidence="1">
    <location>
        <begin position="264"/>
        <end position="279"/>
    </location>
</feature>
<dbReference type="Proteomes" id="UP000245783">
    <property type="component" value="Unassembled WGS sequence"/>
</dbReference>
<name>A0A316W1B8_9BASI</name>
<dbReference type="EMBL" id="KZ819368">
    <property type="protein sequence ID" value="PWN43646.1"/>
    <property type="molecule type" value="Genomic_DNA"/>
</dbReference>
<accession>A0A316W1B8</accession>
<dbReference type="InParanoid" id="A0A316W1B8"/>